<reference evidence="6 7" key="1">
    <citation type="journal article" date="2019" name="ACS Chem. Biol.">
        <title>Identification and Mobilization of a Cryptic Antibiotic Biosynthesis Gene Locus from a Human-Pathogenic Nocardia Isolate.</title>
        <authorList>
            <person name="Herisse M."/>
            <person name="Ishida K."/>
            <person name="Porter J.L."/>
            <person name="Howden B."/>
            <person name="Hertweck C."/>
            <person name="Stinear T.P."/>
            <person name="Pidot S.J."/>
        </authorList>
    </citation>
    <scope>NUCLEOTIDE SEQUENCE [LARGE SCALE GENOMIC DNA]</scope>
    <source>
        <strain evidence="6 7">AUSMDU00012717</strain>
    </source>
</reference>
<evidence type="ECO:0000256" key="4">
    <source>
        <dbReference type="PROSITE-ProRule" id="PRU00335"/>
    </source>
</evidence>
<accession>A0A6G9YG42</accession>
<dbReference type="PROSITE" id="PS50977">
    <property type="entry name" value="HTH_TETR_2"/>
    <property type="match status" value="1"/>
</dbReference>
<evidence type="ECO:0000256" key="1">
    <source>
        <dbReference type="ARBA" id="ARBA00023015"/>
    </source>
</evidence>
<evidence type="ECO:0000313" key="7">
    <source>
        <dbReference type="Proteomes" id="UP000503540"/>
    </source>
</evidence>
<keyword evidence="1" id="KW-0805">Transcription regulation</keyword>
<evidence type="ECO:0000259" key="5">
    <source>
        <dbReference type="PROSITE" id="PS50977"/>
    </source>
</evidence>
<feature type="DNA-binding region" description="H-T-H motif" evidence="4">
    <location>
        <begin position="92"/>
        <end position="111"/>
    </location>
</feature>
<dbReference type="Gene3D" id="1.10.357.10">
    <property type="entry name" value="Tetracycline Repressor, domain 2"/>
    <property type="match status" value="1"/>
</dbReference>
<dbReference type="Pfam" id="PF13305">
    <property type="entry name" value="TetR_C_33"/>
    <property type="match status" value="1"/>
</dbReference>
<dbReference type="KEGG" id="nah:F5544_21235"/>
<dbReference type="InterPro" id="IPR025996">
    <property type="entry name" value="MT1864/Rv1816-like_C"/>
</dbReference>
<dbReference type="SUPFAM" id="SSF46689">
    <property type="entry name" value="Homeodomain-like"/>
    <property type="match status" value="1"/>
</dbReference>
<dbReference type="Pfam" id="PF00440">
    <property type="entry name" value="TetR_N"/>
    <property type="match status" value="1"/>
</dbReference>
<proteinExistence type="predicted"/>
<organism evidence="6 7">
    <name type="scientific">Nocardia arthritidis</name>
    <dbReference type="NCBI Taxonomy" id="228602"/>
    <lineage>
        <taxon>Bacteria</taxon>
        <taxon>Bacillati</taxon>
        <taxon>Actinomycetota</taxon>
        <taxon>Actinomycetes</taxon>
        <taxon>Mycobacteriales</taxon>
        <taxon>Nocardiaceae</taxon>
        <taxon>Nocardia</taxon>
    </lineage>
</organism>
<dbReference type="InterPro" id="IPR036271">
    <property type="entry name" value="Tet_transcr_reg_TetR-rel_C_sf"/>
</dbReference>
<dbReference type="InterPro" id="IPR050109">
    <property type="entry name" value="HTH-type_TetR-like_transc_reg"/>
</dbReference>
<evidence type="ECO:0000256" key="3">
    <source>
        <dbReference type="ARBA" id="ARBA00023163"/>
    </source>
</evidence>
<dbReference type="PANTHER" id="PTHR30055:SF243">
    <property type="entry name" value="HTH-TYPE TRANSCRIPTIONAL REGULATOR RV1816"/>
    <property type="match status" value="1"/>
</dbReference>
<evidence type="ECO:0000256" key="2">
    <source>
        <dbReference type="ARBA" id="ARBA00023125"/>
    </source>
</evidence>
<gene>
    <name evidence="6" type="ORF">F5544_21235</name>
</gene>
<keyword evidence="7" id="KW-1185">Reference proteome</keyword>
<dbReference type="InterPro" id="IPR009057">
    <property type="entry name" value="Homeodomain-like_sf"/>
</dbReference>
<sequence>MIKTSKSVARWSIWKLLDLSPVTGITLLPSRLAGRRQDLSRAALSFVDIALRNAHPWVMPTTPRARARAQTMTDIVRIGRDHLAVHGAAALSLRAVARDLGVVSSAVYRYVRSRDELLTLLVVDGYNALGDAVDAAVATAGDDPIERFRVVGRAVRAWALAEPARYGLLFGTPVPGYDAPAEQTTTPGVRVIVAIIGSIDEAYRAGLLTQPKNPAPISSALAQNFAAIRTEFGIDIPDWLVARTISVWSGLFGAVSADVFDMYGQDTFVDRAEIFELQLEALLATLGYQG</sequence>
<evidence type="ECO:0000313" key="6">
    <source>
        <dbReference type="EMBL" id="QIS12110.1"/>
    </source>
</evidence>
<dbReference type="AlphaFoldDB" id="A0A6G9YG42"/>
<dbReference type="GO" id="GO:0000976">
    <property type="term" value="F:transcription cis-regulatory region binding"/>
    <property type="evidence" value="ECO:0007669"/>
    <property type="project" value="TreeGrafter"/>
</dbReference>
<keyword evidence="3" id="KW-0804">Transcription</keyword>
<keyword evidence="2 4" id="KW-0238">DNA-binding</keyword>
<dbReference type="EMBL" id="CP046172">
    <property type="protein sequence ID" value="QIS12110.1"/>
    <property type="molecule type" value="Genomic_DNA"/>
</dbReference>
<dbReference type="GO" id="GO:0003700">
    <property type="term" value="F:DNA-binding transcription factor activity"/>
    <property type="evidence" value="ECO:0007669"/>
    <property type="project" value="TreeGrafter"/>
</dbReference>
<dbReference type="SUPFAM" id="SSF48498">
    <property type="entry name" value="Tetracyclin repressor-like, C-terminal domain"/>
    <property type="match status" value="1"/>
</dbReference>
<name>A0A6G9YG42_9NOCA</name>
<dbReference type="Proteomes" id="UP000503540">
    <property type="component" value="Chromosome"/>
</dbReference>
<feature type="domain" description="HTH tetR-type" evidence="5">
    <location>
        <begin position="69"/>
        <end position="129"/>
    </location>
</feature>
<dbReference type="InterPro" id="IPR001647">
    <property type="entry name" value="HTH_TetR"/>
</dbReference>
<dbReference type="PANTHER" id="PTHR30055">
    <property type="entry name" value="HTH-TYPE TRANSCRIPTIONAL REGULATOR RUTR"/>
    <property type="match status" value="1"/>
</dbReference>
<protein>
    <submittedName>
        <fullName evidence="6">TetR family transcriptional regulator</fullName>
    </submittedName>
</protein>